<dbReference type="InterPro" id="IPR013766">
    <property type="entry name" value="Thioredoxin_domain"/>
</dbReference>
<evidence type="ECO:0000259" key="1">
    <source>
        <dbReference type="Pfam" id="PF00085"/>
    </source>
</evidence>
<sequence>MDKLYSLGDAKKFIKQNKLVILYISTSNCSVCHALLPKIEEMLLDYPEILAKKIDVGEVTEAAGEFSIFTVPAVIFYVEGKEMIRKARFISMDELEGSVSRYYEMIKKN</sequence>
<dbReference type="Proteomes" id="UP000422764">
    <property type="component" value="Chromosome"/>
</dbReference>
<protein>
    <submittedName>
        <fullName evidence="2">Thioredoxin</fullName>
    </submittedName>
</protein>
<reference evidence="2 3" key="1">
    <citation type="submission" date="2019-12" db="EMBL/GenBank/DDBJ databases">
        <title>Genome sequenceing of Clostridium bovifaecis.</title>
        <authorList>
            <person name="Yao Y."/>
        </authorList>
    </citation>
    <scope>NUCLEOTIDE SEQUENCE [LARGE SCALE GENOMIC DNA]</scope>
    <source>
        <strain evidence="2 3">BXX</strain>
    </source>
</reference>
<feature type="domain" description="Thioredoxin" evidence="1">
    <location>
        <begin position="12"/>
        <end position="87"/>
    </location>
</feature>
<dbReference type="Gene3D" id="3.40.30.10">
    <property type="entry name" value="Glutaredoxin"/>
    <property type="match status" value="1"/>
</dbReference>
<dbReference type="AlphaFoldDB" id="A0A6I6ESB3"/>
<dbReference type="CDD" id="cd02947">
    <property type="entry name" value="TRX_family"/>
    <property type="match status" value="1"/>
</dbReference>
<name>A0A6I6ESB3_9CLOT</name>
<accession>A0A6I6ESB3</accession>
<dbReference type="Pfam" id="PF00085">
    <property type="entry name" value="Thioredoxin"/>
    <property type="match status" value="1"/>
</dbReference>
<dbReference type="SUPFAM" id="SSF52833">
    <property type="entry name" value="Thioredoxin-like"/>
    <property type="match status" value="1"/>
</dbReference>
<gene>
    <name evidence="2" type="ORF">GOM49_09570</name>
</gene>
<evidence type="ECO:0000313" key="2">
    <source>
        <dbReference type="EMBL" id="QGU95303.1"/>
    </source>
</evidence>
<dbReference type="EMBL" id="CP046522">
    <property type="protein sequence ID" value="QGU95303.1"/>
    <property type="molecule type" value="Genomic_DNA"/>
</dbReference>
<organism evidence="2 3">
    <name type="scientific">Clostridium bovifaecis</name>
    <dbReference type="NCBI Taxonomy" id="2184719"/>
    <lineage>
        <taxon>Bacteria</taxon>
        <taxon>Bacillati</taxon>
        <taxon>Bacillota</taxon>
        <taxon>Clostridia</taxon>
        <taxon>Eubacteriales</taxon>
        <taxon>Clostridiaceae</taxon>
        <taxon>Clostridium</taxon>
    </lineage>
</organism>
<proteinExistence type="predicted"/>
<keyword evidence="3" id="KW-1185">Reference proteome</keyword>
<evidence type="ECO:0000313" key="3">
    <source>
        <dbReference type="Proteomes" id="UP000422764"/>
    </source>
</evidence>
<dbReference type="InterPro" id="IPR036249">
    <property type="entry name" value="Thioredoxin-like_sf"/>
</dbReference>